<evidence type="ECO:0000256" key="3">
    <source>
        <dbReference type="ARBA" id="ARBA00011918"/>
    </source>
</evidence>
<sequence>MSESQSINYQRIAEAIEYLQTNFKRQPSLDEIAEQVHLSPHHFQRIFSDWAGVSPKKFMQYLSVEYAKQLLQSREVTLFEVAEETGLSSTGRLHDLFVKIEGMTPGEFKNGGENLIINYSFAETPFGEIIVASTPKGICHLAFYEDQNEGEATMKARFPNADYHELLDEIQQEALFIFQHDWNKLNQIKLHLHGTPFQLKVWDALLKIPLGKLKTYGSIATEIDKPNASRAIGTAIGSNPVAFLIPCHRVIQASGKLGGYMWGNTRKSAIIGWEAAQINI</sequence>
<accession>A0A327P9S0</accession>
<dbReference type="PROSITE" id="PS00374">
    <property type="entry name" value="MGMT"/>
    <property type="match status" value="1"/>
</dbReference>
<dbReference type="AlphaFoldDB" id="A0A327P9S0"/>
<evidence type="ECO:0000313" key="13">
    <source>
        <dbReference type="Proteomes" id="UP000249610"/>
    </source>
</evidence>
<keyword evidence="5 12" id="KW-0808">Transferase</keyword>
<evidence type="ECO:0000256" key="4">
    <source>
        <dbReference type="ARBA" id="ARBA00022603"/>
    </source>
</evidence>
<comment type="caution">
    <text evidence="12">The sequence shown here is derived from an EMBL/GenBank/DDBJ whole genome shotgun (WGS) entry which is preliminary data.</text>
</comment>
<dbReference type="SMART" id="SM00342">
    <property type="entry name" value="HTH_ARAC"/>
    <property type="match status" value="1"/>
</dbReference>
<dbReference type="GO" id="GO:0043565">
    <property type="term" value="F:sequence-specific DNA binding"/>
    <property type="evidence" value="ECO:0007669"/>
    <property type="project" value="InterPro"/>
</dbReference>
<dbReference type="InterPro" id="IPR009057">
    <property type="entry name" value="Homeodomain-like_sf"/>
</dbReference>
<gene>
    <name evidence="12" type="ORF">LV83_02773</name>
</gene>
<dbReference type="InterPro" id="IPR014048">
    <property type="entry name" value="MethylDNA_cys_MeTrfase_DNA-bd"/>
</dbReference>
<keyword evidence="8" id="KW-0804">Transcription</keyword>
<evidence type="ECO:0000256" key="9">
    <source>
        <dbReference type="ARBA" id="ARBA00023204"/>
    </source>
</evidence>
<dbReference type="InterPro" id="IPR018060">
    <property type="entry name" value="HTH_AraC"/>
</dbReference>
<dbReference type="SUPFAM" id="SSF53155">
    <property type="entry name" value="Methylated DNA-protein cysteine methyltransferase domain"/>
    <property type="match status" value="1"/>
</dbReference>
<dbReference type="NCBIfam" id="TIGR00589">
    <property type="entry name" value="ogt"/>
    <property type="match status" value="1"/>
</dbReference>
<protein>
    <recommendedName>
        <fullName evidence="3">methylated-DNA--[protein]-cysteine S-methyltransferase</fullName>
        <ecNumber evidence="3">2.1.1.63</ecNumber>
    </recommendedName>
</protein>
<dbReference type="Pfam" id="PF02870">
    <property type="entry name" value="Methyltransf_1N"/>
    <property type="match status" value="1"/>
</dbReference>
<proteinExistence type="inferred from homology"/>
<dbReference type="PANTHER" id="PTHR10815:SF13">
    <property type="entry name" value="METHYLATED-DNA--PROTEIN-CYSTEINE METHYLTRANSFERASE"/>
    <property type="match status" value="1"/>
</dbReference>
<dbReference type="EC" id="2.1.1.63" evidence="3"/>
<dbReference type="OrthoDB" id="9802228at2"/>
<evidence type="ECO:0000256" key="8">
    <source>
        <dbReference type="ARBA" id="ARBA00023163"/>
    </source>
</evidence>
<feature type="domain" description="HTH araC/xylS-type" evidence="11">
    <location>
        <begin position="13"/>
        <end position="111"/>
    </location>
</feature>
<evidence type="ECO:0000259" key="11">
    <source>
        <dbReference type="PROSITE" id="PS01124"/>
    </source>
</evidence>
<comment type="catalytic activity">
    <reaction evidence="10">
        <text>a 6-O-methyl-2'-deoxyguanosine in DNA + L-cysteinyl-[protein] = S-methyl-L-cysteinyl-[protein] + a 2'-deoxyguanosine in DNA</text>
        <dbReference type="Rhea" id="RHEA:24000"/>
        <dbReference type="Rhea" id="RHEA-COMP:10131"/>
        <dbReference type="Rhea" id="RHEA-COMP:10132"/>
        <dbReference type="Rhea" id="RHEA-COMP:11367"/>
        <dbReference type="Rhea" id="RHEA-COMP:11368"/>
        <dbReference type="ChEBI" id="CHEBI:29950"/>
        <dbReference type="ChEBI" id="CHEBI:82612"/>
        <dbReference type="ChEBI" id="CHEBI:85445"/>
        <dbReference type="ChEBI" id="CHEBI:85448"/>
        <dbReference type="EC" id="2.1.1.63"/>
    </reaction>
</comment>
<keyword evidence="9" id="KW-0234">DNA repair</keyword>
<dbReference type="RefSeq" id="WP_111612104.1">
    <property type="nucleotide sequence ID" value="NZ_QLLK01000007.1"/>
</dbReference>
<dbReference type="FunFam" id="1.10.10.10:FF:000214">
    <property type="entry name" value="Methylated-DNA--protein-cysteine methyltransferase"/>
    <property type="match status" value="1"/>
</dbReference>
<dbReference type="InterPro" id="IPR036631">
    <property type="entry name" value="MGMT_N_sf"/>
</dbReference>
<evidence type="ECO:0000256" key="2">
    <source>
        <dbReference type="ARBA" id="ARBA00008711"/>
    </source>
</evidence>
<evidence type="ECO:0000256" key="7">
    <source>
        <dbReference type="ARBA" id="ARBA00023015"/>
    </source>
</evidence>
<dbReference type="SUPFAM" id="SSF46689">
    <property type="entry name" value="Homeodomain-like"/>
    <property type="match status" value="2"/>
</dbReference>
<dbReference type="Pfam" id="PF12833">
    <property type="entry name" value="HTH_18"/>
    <property type="match status" value="1"/>
</dbReference>
<name>A0A327P9S0_9BACT</name>
<dbReference type="EMBL" id="QLLK01000007">
    <property type="protein sequence ID" value="RAI88473.1"/>
    <property type="molecule type" value="Genomic_DNA"/>
</dbReference>
<dbReference type="Gene3D" id="3.30.160.70">
    <property type="entry name" value="Methylated DNA-protein cysteine methyltransferase domain"/>
    <property type="match status" value="1"/>
</dbReference>
<keyword evidence="6" id="KW-0227">DNA damage</keyword>
<dbReference type="GO" id="GO:0006281">
    <property type="term" value="P:DNA repair"/>
    <property type="evidence" value="ECO:0007669"/>
    <property type="project" value="UniProtKB-KW"/>
</dbReference>
<dbReference type="Gene3D" id="1.10.10.60">
    <property type="entry name" value="Homeodomain-like"/>
    <property type="match status" value="2"/>
</dbReference>
<dbReference type="Gene3D" id="1.10.10.10">
    <property type="entry name" value="Winged helix-like DNA-binding domain superfamily/Winged helix DNA-binding domain"/>
    <property type="match status" value="1"/>
</dbReference>
<dbReference type="GO" id="GO:0003908">
    <property type="term" value="F:methylated-DNA-[protein]-cysteine S-methyltransferase activity"/>
    <property type="evidence" value="ECO:0007669"/>
    <property type="project" value="UniProtKB-EC"/>
</dbReference>
<reference evidence="12 13" key="1">
    <citation type="submission" date="2018-06" db="EMBL/GenBank/DDBJ databases">
        <title>Genomic Encyclopedia of Archaeal and Bacterial Type Strains, Phase II (KMG-II): from individual species to whole genera.</title>
        <authorList>
            <person name="Goeker M."/>
        </authorList>
    </citation>
    <scope>NUCLEOTIDE SEQUENCE [LARGE SCALE GENOMIC DNA]</scope>
    <source>
        <strain evidence="12 13">DSM 23446</strain>
    </source>
</reference>
<dbReference type="GO" id="GO:0032259">
    <property type="term" value="P:methylation"/>
    <property type="evidence" value="ECO:0007669"/>
    <property type="project" value="UniProtKB-KW"/>
</dbReference>
<dbReference type="GO" id="GO:0003700">
    <property type="term" value="F:DNA-binding transcription factor activity"/>
    <property type="evidence" value="ECO:0007669"/>
    <property type="project" value="InterPro"/>
</dbReference>
<evidence type="ECO:0000313" key="12">
    <source>
        <dbReference type="EMBL" id="RAI88473.1"/>
    </source>
</evidence>
<dbReference type="InterPro" id="IPR036217">
    <property type="entry name" value="MethylDNA_cys_MeTrfase_DNAb"/>
</dbReference>
<comment type="catalytic activity">
    <reaction evidence="1">
        <text>a 4-O-methyl-thymidine in DNA + L-cysteinyl-[protein] = a thymidine in DNA + S-methyl-L-cysteinyl-[protein]</text>
        <dbReference type="Rhea" id="RHEA:53428"/>
        <dbReference type="Rhea" id="RHEA-COMP:10131"/>
        <dbReference type="Rhea" id="RHEA-COMP:10132"/>
        <dbReference type="Rhea" id="RHEA-COMP:13555"/>
        <dbReference type="Rhea" id="RHEA-COMP:13556"/>
        <dbReference type="ChEBI" id="CHEBI:29950"/>
        <dbReference type="ChEBI" id="CHEBI:82612"/>
        <dbReference type="ChEBI" id="CHEBI:137386"/>
        <dbReference type="ChEBI" id="CHEBI:137387"/>
        <dbReference type="EC" id="2.1.1.63"/>
    </reaction>
</comment>
<evidence type="ECO:0000256" key="6">
    <source>
        <dbReference type="ARBA" id="ARBA00022763"/>
    </source>
</evidence>
<dbReference type="InterPro" id="IPR036388">
    <property type="entry name" value="WH-like_DNA-bd_sf"/>
</dbReference>
<dbReference type="SUPFAM" id="SSF46767">
    <property type="entry name" value="Methylated DNA-protein cysteine methyltransferase, C-terminal domain"/>
    <property type="match status" value="1"/>
</dbReference>
<evidence type="ECO:0000256" key="5">
    <source>
        <dbReference type="ARBA" id="ARBA00022679"/>
    </source>
</evidence>
<dbReference type="Proteomes" id="UP000249610">
    <property type="component" value="Unassembled WGS sequence"/>
</dbReference>
<organism evidence="12 13">
    <name type="scientific">Algoriphagus yeomjeoni</name>
    <dbReference type="NCBI Taxonomy" id="291403"/>
    <lineage>
        <taxon>Bacteria</taxon>
        <taxon>Pseudomonadati</taxon>
        <taxon>Bacteroidota</taxon>
        <taxon>Cytophagia</taxon>
        <taxon>Cytophagales</taxon>
        <taxon>Cyclobacteriaceae</taxon>
        <taxon>Algoriphagus</taxon>
    </lineage>
</organism>
<dbReference type="PANTHER" id="PTHR10815">
    <property type="entry name" value="METHYLATED-DNA--PROTEIN-CYSTEINE METHYLTRANSFERASE"/>
    <property type="match status" value="1"/>
</dbReference>
<keyword evidence="4 12" id="KW-0489">Methyltransferase</keyword>
<dbReference type="PROSITE" id="PS01124">
    <property type="entry name" value="HTH_ARAC_FAMILY_2"/>
    <property type="match status" value="1"/>
</dbReference>
<dbReference type="CDD" id="cd06445">
    <property type="entry name" value="ATase"/>
    <property type="match status" value="1"/>
</dbReference>
<evidence type="ECO:0000256" key="10">
    <source>
        <dbReference type="ARBA" id="ARBA00049348"/>
    </source>
</evidence>
<keyword evidence="13" id="KW-1185">Reference proteome</keyword>
<dbReference type="Pfam" id="PF01035">
    <property type="entry name" value="DNA_binding_1"/>
    <property type="match status" value="1"/>
</dbReference>
<evidence type="ECO:0000256" key="1">
    <source>
        <dbReference type="ARBA" id="ARBA00001286"/>
    </source>
</evidence>
<dbReference type="InterPro" id="IPR008332">
    <property type="entry name" value="MethylG_MeTrfase_N"/>
</dbReference>
<comment type="similarity">
    <text evidence="2">Belongs to the MGMT family.</text>
</comment>
<dbReference type="InterPro" id="IPR001497">
    <property type="entry name" value="MethylDNA_cys_MeTrfase_AS"/>
</dbReference>
<keyword evidence="7" id="KW-0805">Transcription regulation</keyword>